<organism evidence="2 3">
    <name type="scientific">Remersonia thermophila</name>
    <dbReference type="NCBI Taxonomy" id="72144"/>
    <lineage>
        <taxon>Eukaryota</taxon>
        <taxon>Fungi</taxon>
        <taxon>Dikarya</taxon>
        <taxon>Ascomycota</taxon>
        <taxon>Pezizomycotina</taxon>
        <taxon>Sordariomycetes</taxon>
        <taxon>Sordariomycetidae</taxon>
        <taxon>Sordariales</taxon>
        <taxon>Sordariales incertae sedis</taxon>
        <taxon>Remersonia</taxon>
    </lineage>
</organism>
<gene>
    <name evidence="2" type="ORF">VTJ83DRAFT_7047</name>
</gene>
<name>A0ABR4D2K3_9PEZI</name>
<dbReference type="Proteomes" id="UP001600064">
    <property type="component" value="Unassembled WGS sequence"/>
</dbReference>
<dbReference type="EMBL" id="JAZGUE010000007">
    <property type="protein sequence ID" value="KAL2264537.1"/>
    <property type="molecule type" value="Genomic_DNA"/>
</dbReference>
<comment type="caution">
    <text evidence="2">The sequence shown here is derived from an EMBL/GenBank/DDBJ whole genome shotgun (WGS) entry which is preliminary data.</text>
</comment>
<evidence type="ECO:0000256" key="1">
    <source>
        <dbReference type="SAM" id="SignalP"/>
    </source>
</evidence>
<keyword evidence="3" id="KW-1185">Reference proteome</keyword>
<dbReference type="RefSeq" id="XP_070863264.1">
    <property type="nucleotide sequence ID" value="XM_071013826.1"/>
</dbReference>
<evidence type="ECO:0000313" key="2">
    <source>
        <dbReference type="EMBL" id="KAL2264537.1"/>
    </source>
</evidence>
<keyword evidence="1" id="KW-0732">Signal</keyword>
<accession>A0ABR4D2K3</accession>
<reference evidence="2 3" key="1">
    <citation type="journal article" date="2024" name="Commun. Biol.">
        <title>Comparative genomic analysis of thermophilic fungi reveals convergent evolutionary adaptations and gene losses.</title>
        <authorList>
            <person name="Steindorff A.S."/>
            <person name="Aguilar-Pontes M.V."/>
            <person name="Robinson A.J."/>
            <person name="Andreopoulos B."/>
            <person name="LaButti K."/>
            <person name="Kuo A."/>
            <person name="Mondo S."/>
            <person name="Riley R."/>
            <person name="Otillar R."/>
            <person name="Haridas S."/>
            <person name="Lipzen A."/>
            <person name="Grimwood J."/>
            <person name="Schmutz J."/>
            <person name="Clum A."/>
            <person name="Reid I.D."/>
            <person name="Moisan M.C."/>
            <person name="Butler G."/>
            <person name="Nguyen T.T.M."/>
            <person name="Dewar K."/>
            <person name="Conant G."/>
            <person name="Drula E."/>
            <person name="Henrissat B."/>
            <person name="Hansel C."/>
            <person name="Singer S."/>
            <person name="Hutchinson M.I."/>
            <person name="de Vries R.P."/>
            <person name="Natvig D.O."/>
            <person name="Powell A.J."/>
            <person name="Tsang A."/>
            <person name="Grigoriev I.V."/>
        </authorList>
    </citation>
    <scope>NUCLEOTIDE SEQUENCE [LARGE SCALE GENOMIC DNA]</scope>
    <source>
        <strain evidence="2 3">ATCC 22073</strain>
    </source>
</reference>
<proteinExistence type="predicted"/>
<dbReference type="GeneID" id="98128470"/>
<protein>
    <submittedName>
        <fullName evidence="2">Uncharacterized protein</fullName>
    </submittedName>
</protein>
<evidence type="ECO:0000313" key="3">
    <source>
        <dbReference type="Proteomes" id="UP001600064"/>
    </source>
</evidence>
<feature type="signal peptide" evidence="1">
    <location>
        <begin position="1"/>
        <end position="24"/>
    </location>
</feature>
<sequence length="325" mass="34621">MRVQRRLLALATIPEWLLAPGTWAARPCTSGPGSFEHVLRDVRYDGPDPSKGNGLATMAAGLQTSTGTTIFKCVAQWPEGWAGWFEGGSRPVWADCVSTGAPGAPDDVVSFAVDWKTKTIYLAQTFACSDKPGSVGLATGSTTIDVACATSEGSEHCVPRAPEGGVRPTLSIQTKLRQVPSGPASACDEAYGLYHGWLVEGWLREIEMLPGAVPTAPNIIFDTGPSFRLHNVASGDVLRCASASKENSTFVGACEPLDGEGATTAEFRFDTQLNVLEIAQRWMCGRRKTLAIQGAGYMRGSCSPVQGTNRFRCTSLLVWFGTGIV</sequence>
<feature type="chain" id="PRO_5047208385" evidence="1">
    <location>
        <begin position="25"/>
        <end position="325"/>
    </location>
</feature>